<name>A0A8C6JIW4_MELUD</name>
<evidence type="ECO:0000256" key="8">
    <source>
        <dbReference type="ARBA" id="ARBA00023136"/>
    </source>
</evidence>
<evidence type="ECO:0000256" key="4">
    <source>
        <dbReference type="ARBA" id="ARBA00022723"/>
    </source>
</evidence>
<dbReference type="PRINTS" id="PR00463">
    <property type="entry name" value="EP450I"/>
</dbReference>
<reference evidence="11" key="1">
    <citation type="submission" date="2020-03" db="EMBL/GenBank/DDBJ databases">
        <title>Melopsittacus undulatus (budgerigar) genome, bMelUnd1, maternal haplotype with Z.</title>
        <authorList>
            <person name="Gedman G."/>
            <person name="Mountcastle J."/>
            <person name="Haase B."/>
            <person name="Formenti G."/>
            <person name="Wright T."/>
            <person name="Apodaca J."/>
            <person name="Pelan S."/>
            <person name="Chow W."/>
            <person name="Rhie A."/>
            <person name="Howe K."/>
            <person name="Fedrigo O."/>
            <person name="Jarvis E.D."/>
        </authorList>
    </citation>
    <scope>NUCLEOTIDE SEQUENCE [LARGE SCALE GENOMIC DNA]</scope>
</reference>
<keyword evidence="10" id="KW-0560">Oxidoreductase</keyword>
<keyword evidence="8" id="KW-0472">Membrane</keyword>
<keyword evidence="12" id="KW-1185">Reference proteome</keyword>
<dbReference type="Gene3D" id="1.10.630.10">
    <property type="entry name" value="Cytochrome P450"/>
    <property type="match status" value="1"/>
</dbReference>
<dbReference type="GO" id="GO:0005506">
    <property type="term" value="F:iron ion binding"/>
    <property type="evidence" value="ECO:0007669"/>
    <property type="project" value="InterPro"/>
</dbReference>
<evidence type="ECO:0000256" key="9">
    <source>
        <dbReference type="PIRSR" id="PIRSR602401-1"/>
    </source>
</evidence>
<dbReference type="Ensembl" id="ENSMUNT00000016233.2">
    <property type="protein sequence ID" value="ENSMUNP00000014100.2"/>
    <property type="gene ID" value="ENSMUNG00000010979.2"/>
</dbReference>
<evidence type="ECO:0000256" key="5">
    <source>
        <dbReference type="ARBA" id="ARBA00022824"/>
    </source>
</evidence>
<dbReference type="GO" id="GO:0016705">
    <property type="term" value="F:oxidoreductase activity, acting on paired donors, with incorporation or reduction of molecular oxygen"/>
    <property type="evidence" value="ECO:0007669"/>
    <property type="project" value="InterPro"/>
</dbReference>
<evidence type="ECO:0000256" key="1">
    <source>
        <dbReference type="ARBA" id="ARBA00004586"/>
    </source>
</evidence>
<dbReference type="InterPro" id="IPR017972">
    <property type="entry name" value="Cyt_P450_CS"/>
</dbReference>
<gene>
    <name evidence="11" type="primary">LOC101868327</name>
</gene>
<dbReference type="AlphaFoldDB" id="A0A8C6JIW4"/>
<dbReference type="InterPro" id="IPR050196">
    <property type="entry name" value="Cytochrome_P450_Monoox"/>
</dbReference>
<evidence type="ECO:0000256" key="3">
    <source>
        <dbReference type="ARBA" id="ARBA00022617"/>
    </source>
</evidence>
<keyword evidence="4 9" id="KW-0479">Metal-binding</keyword>
<feature type="binding site" description="axial binding residue" evidence="9">
    <location>
        <position position="447"/>
    </location>
    <ligand>
        <name>heme</name>
        <dbReference type="ChEBI" id="CHEBI:30413"/>
    </ligand>
    <ligandPart>
        <name>Fe</name>
        <dbReference type="ChEBI" id="CHEBI:18248"/>
    </ligandPart>
</feature>
<dbReference type="Proteomes" id="UP000694405">
    <property type="component" value="Chromosome 6"/>
</dbReference>
<dbReference type="InterPro" id="IPR002401">
    <property type="entry name" value="Cyt_P450_E_grp-I"/>
</dbReference>
<dbReference type="GO" id="GO:0020037">
    <property type="term" value="F:heme binding"/>
    <property type="evidence" value="ECO:0007669"/>
    <property type="project" value="InterPro"/>
</dbReference>
<dbReference type="PANTHER" id="PTHR24291:SF201">
    <property type="entry name" value="CYTOCHROME P450, FAMILY 4, SUBFAMILY B, POLYPEPTIDE 7"/>
    <property type="match status" value="1"/>
</dbReference>
<evidence type="ECO:0000313" key="12">
    <source>
        <dbReference type="Proteomes" id="UP000694405"/>
    </source>
</evidence>
<dbReference type="GO" id="GO:0004497">
    <property type="term" value="F:monooxygenase activity"/>
    <property type="evidence" value="ECO:0007669"/>
    <property type="project" value="UniProtKB-KW"/>
</dbReference>
<proteinExistence type="inferred from homology"/>
<accession>A0A8V5FMC0</accession>
<comment type="cofactor">
    <cofactor evidence="9">
        <name>heme</name>
        <dbReference type="ChEBI" id="CHEBI:30413"/>
    </cofactor>
</comment>
<dbReference type="FunFam" id="1.10.630.10:FF:000005">
    <property type="entry name" value="cytochrome P450 4F22 isoform X2"/>
    <property type="match status" value="1"/>
</dbReference>
<evidence type="ECO:0000256" key="10">
    <source>
        <dbReference type="RuleBase" id="RU000461"/>
    </source>
</evidence>
<comment type="similarity">
    <text evidence="2 10">Belongs to the cytochrome P450 family.</text>
</comment>
<dbReference type="PROSITE" id="PS00086">
    <property type="entry name" value="CYTOCHROME_P450"/>
    <property type="match status" value="1"/>
</dbReference>
<evidence type="ECO:0000313" key="11">
    <source>
        <dbReference type="Ensembl" id="ENSMUNP00000014100.2"/>
    </source>
</evidence>
<evidence type="ECO:0000256" key="7">
    <source>
        <dbReference type="ARBA" id="ARBA00023033"/>
    </source>
</evidence>
<organism evidence="11 12">
    <name type="scientific">Melopsittacus undulatus</name>
    <name type="common">Budgerigar</name>
    <name type="synonym">Psittacus undulatus</name>
    <dbReference type="NCBI Taxonomy" id="13146"/>
    <lineage>
        <taxon>Eukaryota</taxon>
        <taxon>Metazoa</taxon>
        <taxon>Chordata</taxon>
        <taxon>Craniata</taxon>
        <taxon>Vertebrata</taxon>
        <taxon>Euteleostomi</taxon>
        <taxon>Archelosauria</taxon>
        <taxon>Archosauria</taxon>
        <taxon>Dinosauria</taxon>
        <taxon>Saurischia</taxon>
        <taxon>Theropoda</taxon>
        <taxon>Coelurosauria</taxon>
        <taxon>Aves</taxon>
        <taxon>Neognathae</taxon>
        <taxon>Neoaves</taxon>
        <taxon>Telluraves</taxon>
        <taxon>Australaves</taxon>
        <taxon>Psittaciformes</taxon>
        <taxon>Psittaculidae</taxon>
        <taxon>Melopsittacus</taxon>
    </lineage>
</organism>
<reference evidence="11" key="2">
    <citation type="submission" date="2025-08" db="UniProtKB">
        <authorList>
            <consortium name="Ensembl"/>
        </authorList>
    </citation>
    <scope>IDENTIFICATION</scope>
</reference>
<dbReference type="InterPro" id="IPR001128">
    <property type="entry name" value="Cyt_P450"/>
</dbReference>
<protein>
    <submittedName>
        <fullName evidence="11">Uncharacterized protein</fullName>
    </submittedName>
</protein>
<dbReference type="SUPFAM" id="SSF48264">
    <property type="entry name" value="Cytochrome P450"/>
    <property type="match status" value="1"/>
</dbReference>
<evidence type="ECO:0000256" key="2">
    <source>
        <dbReference type="ARBA" id="ARBA00010617"/>
    </source>
</evidence>
<comment type="subcellular location">
    <subcellularLocation>
        <location evidence="1">Endoplasmic reticulum membrane</location>
    </subcellularLocation>
</comment>
<keyword evidence="5" id="KW-0256">Endoplasmic reticulum</keyword>
<dbReference type="PRINTS" id="PR00385">
    <property type="entry name" value="P450"/>
</dbReference>
<keyword evidence="7 10" id="KW-0503">Monooxygenase</keyword>
<reference evidence="11" key="3">
    <citation type="submission" date="2025-09" db="UniProtKB">
        <authorList>
            <consortium name="Ensembl"/>
        </authorList>
    </citation>
    <scope>IDENTIFICATION</scope>
</reference>
<keyword evidence="6 9" id="KW-0408">Iron</keyword>
<keyword evidence="3 9" id="KW-0349">Heme</keyword>
<dbReference type="PANTHER" id="PTHR24291">
    <property type="entry name" value="CYTOCHROME P450 FAMILY 4"/>
    <property type="match status" value="1"/>
</dbReference>
<sequence>MASLLDSIARPFAVILQLSVVLGVVFVLLKVARFYQKRKKLIKALEAFPGPPKHWLYGHNHLVRRKLGSLLLWADEYPYAFPRWFGPVLPALIVNHPDYAKAASTVSGGADCTFAFFSPGEGLLILEGAKWFQHRKLLTPAFHYDVLKTHVTLMSDSVKVMLDKWEKKNTKRKSVELFQDISLMTLDTILKCAFSYNANCQTESAPVSSLWLAVYDLSYLLSNRIQNFSYKDVFYNLTRKGRQFQDACKRAHTHTDKVIKERKMLFSSEKDYDKIQKKKHMDFLDILLCNKDANGVGLSDEDLRAEVDTFMFEGHDTTASGISWLLYCMSLYPEYQQRCREEIQGILGDRDTVEWEDLGKMTYTTMCIKESLRLFPPVPSVSRRLHKPVTFPDGRSLPVGLNIFAIHRNRDAWEDPEVYDPLRFSPEKSAQRHSHAFLPFSAGSRNCIGQQFAMNEMKVALALILLRFQLCPDPSNPPTLTPQIILRSSSGVHVHLKKIR</sequence>
<dbReference type="GO" id="GO:0005789">
    <property type="term" value="C:endoplasmic reticulum membrane"/>
    <property type="evidence" value="ECO:0007669"/>
    <property type="project" value="UniProtKB-SubCell"/>
</dbReference>
<dbReference type="InterPro" id="IPR036396">
    <property type="entry name" value="Cyt_P450_sf"/>
</dbReference>
<accession>A0A8C6JIW4</accession>
<dbReference type="Pfam" id="PF00067">
    <property type="entry name" value="p450"/>
    <property type="match status" value="1"/>
</dbReference>
<evidence type="ECO:0000256" key="6">
    <source>
        <dbReference type="ARBA" id="ARBA00023004"/>
    </source>
</evidence>